<dbReference type="Proteomes" id="UP000272528">
    <property type="component" value="Chromosome"/>
</dbReference>
<proteinExistence type="predicted"/>
<keyword evidence="3" id="KW-1185">Reference proteome</keyword>
<dbReference type="InterPro" id="IPR004843">
    <property type="entry name" value="Calcineurin-like_PHP"/>
</dbReference>
<dbReference type="PANTHER" id="PTHR32440">
    <property type="entry name" value="PHOSPHATASE DCR2-RELATED-RELATED"/>
    <property type="match status" value="1"/>
</dbReference>
<dbReference type="KEGG" id="palb:EJC50_13590"/>
<dbReference type="Gene3D" id="3.60.21.10">
    <property type="match status" value="1"/>
</dbReference>
<dbReference type="EMBL" id="CP034437">
    <property type="protein sequence ID" value="AZN40573.1"/>
    <property type="molecule type" value="Genomic_DNA"/>
</dbReference>
<gene>
    <name evidence="2" type="ORF">EJC50_13590</name>
</gene>
<dbReference type="GO" id="GO:0016788">
    <property type="term" value="F:hydrolase activity, acting on ester bonds"/>
    <property type="evidence" value="ECO:0007669"/>
    <property type="project" value="TreeGrafter"/>
</dbReference>
<dbReference type="InterPro" id="IPR011230">
    <property type="entry name" value="PAP14/16/28/29"/>
</dbReference>
<evidence type="ECO:0000259" key="1">
    <source>
        <dbReference type="Pfam" id="PF00149"/>
    </source>
</evidence>
<sequence length="313" mass="34813">MAQRLAFRENNSFVIVQFTDVHWRNGDELDQKSRLLMDGILDAEQPDLVVFTGDTIMGLNTDHPIRAFNEAVAVAEDRGIPWALVFGNHDDEGGKSPVSNAELMAIQENSKYGIGSAGPEDVHGVGNFVVELTSSTGGDARTVLYFLDSGAYAPKTIEWDWIRQSQVDWYSRQSRSYKASNGGSPVPSLAFFHIPLLEYEEAWKHNICYGVKYEDIGCSRINSGLFAAMLENGDMMGTFVGHDHINDFWSEHHGIRLCYGRASGYNTYGREGFPRGARVIRLQLGEPGFDSWLRLDDGTVVEQQAVHSPETVG</sequence>
<evidence type="ECO:0000313" key="3">
    <source>
        <dbReference type="Proteomes" id="UP000272528"/>
    </source>
</evidence>
<dbReference type="Pfam" id="PF00149">
    <property type="entry name" value="Metallophos"/>
    <property type="match status" value="1"/>
</dbReference>
<name>A0A3S9A4E2_9BACL</name>
<dbReference type="SUPFAM" id="SSF56300">
    <property type="entry name" value="Metallo-dependent phosphatases"/>
    <property type="match status" value="1"/>
</dbReference>
<feature type="domain" description="Calcineurin-like phosphoesterase" evidence="1">
    <location>
        <begin position="14"/>
        <end position="244"/>
    </location>
</feature>
<dbReference type="RefSeq" id="WP_126015807.1">
    <property type="nucleotide sequence ID" value="NZ_CP034437.1"/>
</dbReference>
<reference evidence="3" key="1">
    <citation type="submission" date="2018-12" db="EMBL/GenBank/DDBJ databases">
        <title>Genome sequence of Peanibacillus sp.</title>
        <authorList>
            <person name="Subramani G."/>
            <person name="Srinivasan S."/>
            <person name="Kim M.K."/>
        </authorList>
    </citation>
    <scope>NUCLEOTIDE SEQUENCE [LARGE SCALE GENOMIC DNA]</scope>
    <source>
        <strain evidence="3">18JY67-1</strain>
    </source>
</reference>
<dbReference type="PANTHER" id="PTHR32440:SF0">
    <property type="entry name" value="PHOSPHATASE DCR2-RELATED"/>
    <property type="match status" value="1"/>
</dbReference>
<dbReference type="PIRSF" id="PIRSF030250">
    <property type="entry name" value="Ptase_At2g46880"/>
    <property type="match status" value="1"/>
</dbReference>
<accession>A0A3S9A4E2</accession>
<dbReference type="GO" id="GO:0005737">
    <property type="term" value="C:cytoplasm"/>
    <property type="evidence" value="ECO:0007669"/>
    <property type="project" value="TreeGrafter"/>
</dbReference>
<protein>
    <submittedName>
        <fullName evidence="2">Metallophosphoesterase</fullName>
    </submittedName>
</protein>
<dbReference type="CDD" id="cd07383">
    <property type="entry name" value="MPP_Dcr2"/>
    <property type="match status" value="1"/>
</dbReference>
<evidence type="ECO:0000313" key="2">
    <source>
        <dbReference type="EMBL" id="AZN40573.1"/>
    </source>
</evidence>
<dbReference type="AlphaFoldDB" id="A0A3S9A4E2"/>
<dbReference type="InterPro" id="IPR029052">
    <property type="entry name" value="Metallo-depent_PP-like"/>
</dbReference>
<dbReference type="OrthoDB" id="9816081at2"/>
<organism evidence="2 3">
    <name type="scientific">Paenibacillus albus</name>
    <dbReference type="NCBI Taxonomy" id="2495582"/>
    <lineage>
        <taxon>Bacteria</taxon>
        <taxon>Bacillati</taxon>
        <taxon>Bacillota</taxon>
        <taxon>Bacilli</taxon>
        <taxon>Bacillales</taxon>
        <taxon>Paenibacillaceae</taxon>
        <taxon>Paenibacillus</taxon>
    </lineage>
</organism>